<dbReference type="EMBL" id="JARKIK010004309">
    <property type="protein sequence ID" value="KAK8718763.1"/>
    <property type="molecule type" value="Genomic_DNA"/>
</dbReference>
<evidence type="ECO:0000256" key="2">
    <source>
        <dbReference type="SAM" id="MobiDB-lite"/>
    </source>
</evidence>
<keyword evidence="4" id="KW-1185">Reference proteome</keyword>
<evidence type="ECO:0000313" key="4">
    <source>
        <dbReference type="Proteomes" id="UP001445076"/>
    </source>
</evidence>
<accession>A0AAW0VNZ4</accession>
<evidence type="ECO:0000256" key="1">
    <source>
        <dbReference type="SAM" id="Coils"/>
    </source>
</evidence>
<evidence type="ECO:0000313" key="3">
    <source>
        <dbReference type="EMBL" id="KAK8718763.1"/>
    </source>
</evidence>
<dbReference type="Proteomes" id="UP001445076">
    <property type="component" value="Unassembled WGS sequence"/>
</dbReference>
<feature type="coiled-coil region" evidence="1">
    <location>
        <begin position="164"/>
        <end position="194"/>
    </location>
</feature>
<protein>
    <submittedName>
        <fullName evidence="3">Uncharacterized protein</fullName>
    </submittedName>
</protein>
<organism evidence="3 4">
    <name type="scientific">Cherax quadricarinatus</name>
    <name type="common">Australian red claw crayfish</name>
    <dbReference type="NCBI Taxonomy" id="27406"/>
    <lineage>
        <taxon>Eukaryota</taxon>
        <taxon>Metazoa</taxon>
        <taxon>Ecdysozoa</taxon>
        <taxon>Arthropoda</taxon>
        <taxon>Crustacea</taxon>
        <taxon>Multicrustacea</taxon>
        <taxon>Malacostraca</taxon>
        <taxon>Eumalacostraca</taxon>
        <taxon>Eucarida</taxon>
        <taxon>Decapoda</taxon>
        <taxon>Pleocyemata</taxon>
        <taxon>Astacidea</taxon>
        <taxon>Parastacoidea</taxon>
        <taxon>Parastacidae</taxon>
        <taxon>Cherax</taxon>
    </lineage>
</organism>
<comment type="caution">
    <text evidence="3">The sequence shown here is derived from an EMBL/GenBank/DDBJ whole genome shotgun (WGS) entry which is preliminary data.</text>
</comment>
<keyword evidence="1" id="KW-0175">Coiled coil</keyword>
<feature type="non-terminal residue" evidence="3">
    <location>
        <position position="229"/>
    </location>
</feature>
<feature type="non-terminal residue" evidence="3">
    <location>
        <position position="1"/>
    </location>
</feature>
<proteinExistence type="predicted"/>
<reference evidence="3 4" key="1">
    <citation type="journal article" date="2024" name="BMC Genomics">
        <title>Genome assembly of redclaw crayfish (Cherax quadricarinatus) provides insights into its immune adaptation and hypoxia tolerance.</title>
        <authorList>
            <person name="Liu Z."/>
            <person name="Zheng J."/>
            <person name="Li H."/>
            <person name="Fang K."/>
            <person name="Wang S."/>
            <person name="He J."/>
            <person name="Zhou D."/>
            <person name="Weng S."/>
            <person name="Chi M."/>
            <person name="Gu Z."/>
            <person name="He J."/>
            <person name="Li F."/>
            <person name="Wang M."/>
        </authorList>
    </citation>
    <scope>NUCLEOTIDE SEQUENCE [LARGE SCALE GENOMIC DNA]</scope>
    <source>
        <strain evidence="3">ZL_2023a</strain>
    </source>
</reference>
<dbReference type="AlphaFoldDB" id="A0AAW0VNZ4"/>
<feature type="region of interest" description="Disordered" evidence="2">
    <location>
        <begin position="1"/>
        <end position="33"/>
    </location>
</feature>
<feature type="compositionally biased region" description="Low complexity" evidence="2">
    <location>
        <begin position="15"/>
        <end position="28"/>
    </location>
</feature>
<name>A0AAW0VNZ4_CHEQU</name>
<dbReference type="Gene3D" id="1.20.5.1180">
    <property type="entry name" value="Geminin coiled-coil domain"/>
    <property type="match status" value="1"/>
</dbReference>
<sequence>STSPGEEGGEGSQDSSVNRDNSSYSYDSRSSEFVLENDEKLHLNATRNDDRPQLHLPRLDDTLHFKGPLQEERHISGSTTTTTDSPPCKSYFGSEINGVSTNQNGPRTLAFSPPLLENGTDSISSLESVPWNIEGTDTIKENGCKSLLRKWSLASDENGQDTNELSEEAELKQLREENKKLRAALKEAAEVNGQWRHYHEHRQKYVQRLLTTIQELHHPHTPAHSAKQV</sequence>
<gene>
    <name evidence="3" type="ORF">OTU49_014491</name>
</gene>